<keyword evidence="1" id="KW-1133">Transmembrane helix</keyword>
<name>A0A8T0GRV0_CERPU</name>
<evidence type="ECO:0000313" key="3">
    <source>
        <dbReference type="Proteomes" id="UP000822688"/>
    </source>
</evidence>
<organism evidence="2 3">
    <name type="scientific">Ceratodon purpureus</name>
    <name type="common">Fire moss</name>
    <name type="synonym">Dicranum purpureum</name>
    <dbReference type="NCBI Taxonomy" id="3225"/>
    <lineage>
        <taxon>Eukaryota</taxon>
        <taxon>Viridiplantae</taxon>
        <taxon>Streptophyta</taxon>
        <taxon>Embryophyta</taxon>
        <taxon>Bryophyta</taxon>
        <taxon>Bryophytina</taxon>
        <taxon>Bryopsida</taxon>
        <taxon>Dicranidae</taxon>
        <taxon>Pseudoditrichales</taxon>
        <taxon>Ditrichaceae</taxon>
        <taxon>Ceratodon</taxon>
    </lineage>
</organism>
<proteinExistence type="predicted"/>
<feature type="transmembrane region" description="Helical" evidence="1">
    <location>
        <begin position="12"/>
        <end position="32"/>
    </location>
</feature>
<keyword evidence="3" id="KW-1185">Reference proteome</keyword>
<accession>A0A8T0GRV0</accession>
<gene>
    <name evidence="2" type="ORF">KC19_9G142500</name>
</gene>
<reference evidence="2" key="1">
    <citation type="submission" date="2020-06" db="EMBL/GenBank/DDBJ databases">
        <title>WGS assembly of Ceratodon purpureus strain R40.</title>
        <authorList>
            <person name="Carey S.B."/>
            <person name="Jenkins J."/>
            <person name="Shu S."/>
            <person name="Lovell J.T."/>
            <person name="Sreedasyam A."/>
            <person name="Maumus F."/>
            <person name="Tiley G.P."/>
            <person name="Fernandez-Pozo N."/>
            <person name="Barry K."/>
            <person name="Chen C."/>
            <person name="Wang M."/>
            <person name="Lipzen A."/>
            <person name="Daum C."/>
            <person name="Saski C.A."/>
            <person name="Payton A.C."/>
            <person name="Mcbreen J.C."/>
            <person name="Conrad R.E."/>
            <person name="Kollar L.M."/>
            <person name="Olsson S."/>
            <person name="Huttunen S."/>
            <person name="Landis J.B."/>
            <person name="Wickett N.J."/>
            <person name="Johnson M.G."/>
            <person name="Rensing S.A."/>
            <person name="Grimwood J."/>
            <person name="Schmutz J."/>
            <person name="Mcdaniel S.F."/>
        </authorList>
    </citation>
    <scope>NUCLEOTIDE SEQUENCE</scope>
    <source>
        <strain evidence="2">R40</strain>
    </source>
</reference>
<dbReference type="AlphaFoldDB" id="A0A8T0GRV0"/>
<protein>
    <submittedName>
        <fullName evidence="2">Uncharacterized protein</fullName>
    </submittedName>
</protein>
<sequence>MDGAMSASSRGRHGVMVLLVVIIAAANLRKLLGVKFNVPMFIEFNNYRVSQANVTFICVNEITGGRTRESSIMPYTRLTFTVTPDPKYNVYAEMTCYFYNTTTDGEYLVAIDPYAGMGPNVDSSVLQYEWNIWDSCFDLNRHYVNGTKLTPCLYFWPRT</sequence>
<evidence type="ECO:0000256" key="1">
    <source>
        <dbReference type="SAM" id="Phobius"/>
    </source>
</evidence>
<keyword evidence="1" id="KW-0812">Transmembrane</keyword>
<evidence type="ECO:0000313" key="2">
    <source>
        <dbReference type="EMBL" id="KAG0562391.1"/>
    </source>
</evidence>
<comment type="caution">
    <text evidence="2">The sequence shown here is derived from an EMBL/GenBank/DDBJ whole genome shotgun (WGS) entry which is preliminary data.</text>
</comment>
<keyword evidence="1" id="KW-0472">Membrane</keyword>
<dbReference type="Proteomes" id="UP000822688">
    <property type="component" value="Chromosome 9"/>
</dbReference>
<dbReference type="EMBL" id="CM026430">
    <property type="protein sequence ID" value="KAG0562391.1"/>
    <property type="molecule type" value="Genomic_DNA"/>
</dbReference>